<organism evidence="5 6">
    <name type="scientific">Rhizoctonia solani</name>
    <dbReference type="NCBI Taxonomy" id="456999"/>
    <lineage>
        <taxon>Eukaryota</taxon>
        <taxon>Fungi</taxon>
        <taxon>Dikarya</taxon>
        <taxon>Basidiomycota</taxon>
        <taxon>Agaricomycotina</taxon>
        <taxon>Agaricomycetes</taxon>
        <taxon>Cantharellales</taxon>
        <taxon>Ceratobasidiaceae</taxon>
        <taxon>Rhizoctonia</taxon>
    </lineage>
</organism>
<proteinExistence type="predicted"/>
<comment type="caution">
    <text evidence="5">The sequence shown here is derived from an EMBL/GenBank/DDBJ whole genome shotgun (WGS) entry which is preliminary data.</text>
</comment>
<dbReference type="InterPro" id="IPR021858">
    <property type="entry name" value="Fun_TF"/>
</dbReference>
<evidence type="ECO:0000313" key="5">
    <source>
        <dbReference type="EMBL" id="CAE6428271.1"/>
    </source>
</evidence>
<dbReference type="Pfam" id="PF00172">
    <property type="entry name" value="Zn_clus"/>
    <property type="match status" value="1"/>
</dbReference>
<name>A0A8H3AIZ4_9AGAM</name>
<feature type="compositionally biased region" description="Polar residues" evidence="3">
    <location>
        <begin position="70"/>
        <end position="82"/>
    </location>
</feature>
<dbReference type="PANTHER" id="PTHR37534">
    <property type="entry name" value="TRANSCRIPTIONAL ACTIVATOR PROTEIN UGA3"/>
    <property type="match status" value="1"/>
</dbReference>
<dbReference type="Gene3D" id="4.10.240.10">
    <property type="entry name" value="Zn(2)-C6 fungal-type DNA-binding domain"/>
    <property type="match status" value="1"/>
</dbReference>
<evidence type="ECO:0000256" key="2">
    <source>
        <dbReference type="ARBA" id="ARBA00023242"/>
    </source>
</evidence>
<reference evidence="5" key="1">
    <citation type="submission" date="2021-01" db="EMBL/GenBank/DDBJ databases">
        <authorList>
            <person name="Kaushik A."/>
        </authorList>
    </citation>
    <scope>NUCLEOTIDE SEQUENCE</scope>
    <source>
        <strain evidence="5">AG1-1C</strain>
    </source>
</reference>
<dbReference type="PROSITE" id="PS50048">
    <property type="entry name" value="ZN2_CY6_FUNGAL_2"/>
    <property type="match status" value="1"/>
</dbReference>
<dbReference type="GO" id="GO:0008270">
    <property type="term" value="F:zinc ion binding"/>
    <property type="evidence" value="ECO:0007669"/>
    <property type="project" value="InterPro"/>
</dbReference>
<evidence type="ECO:0000313" key="6">
    <source>
        <dbReference type="Proteomes" id="UP000663846"/>
    </source>
</evidence>
<dbReference type="EMBL" id="CAJMWS010000326">
    <property type="protein sequence ID" value="CAE6428271.1"/>
    <property type="molecule type" value="Genomic_DNA"/>
</dbReference>
<dbReference type="Pfam" id="PF11951">
    <property type="entry name" value="Fungal_trans_2"/>
    <property type="match status" value="1"/>
</dbReference>
<keyword evidence="2" id="KW-0539">Nucleus</keyword>
<evidence type="ECO:0000256" key="1">
    <source>
        <dbReference type="ARBA" id="ARBA00004123"/>
    </source>
</evidence>
<dbReference type="AlphaFoldDB" id="A0A8H3AIZ4"/>
<sequence>MSTRTKLPPGPAGLSCLTCKRRHKKCDRQRPVCDRCLKGGYECLGYEHNKSKGYSYDEPLPADHASLATLSSRPQRSSTPSLSPHGDDSPRKYGILAANVITIPGIYEDSEAGPLVRSGMAHVQQDLSDPFAFSNEDAVIYDTFPPTRSTTRVSANEILPPLHSASNQRLVFPTNPLLFKVASRMLKSVPIPLDVYGIVEYVISHFDRMLNITYFKPRGEQIEKFQRMSIWRLSTCDFSRQGMLIDAKIHESVLEGNHSMYTTDFTQWIEGFEQAVRTRLEEPLTGYEFQERLNDVLEMFLVKGRLLNTAATYDLFCRFVPNFFQMVYSDPTLWPTQDNPTLISMAHLLASPRYGPASYMIIDVMGSMVYGLPHLVDYNTDIELFHPEPHPVEWVDCFPGEFVVLLAKINTCRDQKSTEDWQSIEQRIVCWEPRPQFEIKGLESWKSVAWLALQESWKQTLLMYLYLAVCGVPTDDPRIQASLKQVFQLMGVIRRQDPPVSNVHFFAQCLIAGICSRTEKQRRLCLIIYG</sequence>
<protein>
    <recommendedName>
        <fullName evidence="4">Zn(2)-C6 fungal-type domain-containing protein</fullName>
    </recommendedName>
</protein>
<dbReference type="InterPro" id="IPR036864">
    <property type="entry name" value="Zn2-C6_fun-type_DNA-bd_sf"/>
</dbReference>
<dbReference type="PANTHER" id="PTHR37534:SF46">
    <property type="entry name" value="ZN(II)2CYS6 TRANSCRIPTION FACTOR (EUROFUNG)"/>
    <property type="match status" value="1"/>
</dbReference>
<dbReference type="GO" id="GO:0000981">
    <property type="term" value="F:DNA-binding transcription factor activity, RNA polymerase II-specific"/>
    <property type="evidence" value="ECO:0007669"/>
    <property type="project" value="InterPro"/>
</dbReference>
<gene>
    <name evidence="5" type="ORF">RDB_LOCUS103054</name>
</gene>
<dbReference type="SMART" id="SM00066">
    <property type="entry name" value="GAL4"/>
    <property type="match status" value="1"/>
</dbReference>
<dbReference type="Proteomes" id="UP000663846">
    <property type="component" value="Unassembled WGS sequence"/>
</dbReference>
<feature type="region of interest" description="Disordered" evidence="3">
    <location>
        <begin position="70"/>
        <end position="90"/>
    </location>
</feature>
<dbReference type="PROSITE" id="PS00463">
    <property type="entry name" value="ZN2_CY6_FUNGAL_1"/>
    <property type="match status" value="1"/>
</dbReference>
<accession>A0A8H3AIZ4</accession>
<evidence type="ECO:0000256" key="3">
    <source>
        <dbReference type="SAM" id="MobiDB-lite"/>
    </source>
</evidence>
<feature type="domain" description="Zn(2)-C6 fungal-type" evidence="4">
    <location>
        <begin position="15"/>
        <end position="43"/>
    </location>
</feature>
<evidence type="ECO:0000259" key="4">
    <source>
        <dbReference type="PROSITE" id="PS50048"/>
    </source>
</evidence>
<dbReference type="CDD" id="cd00067">
    <property type="entry name" value="GAL4"/>
    <property type="match status" value="1"/>
</dbReference>
<dbReference type="SUPFAM" id="SSF57701">
    <property type="entry name" value="Zn2/Cys6 DNA-binding domain"/>
    <property type="match status" value="1"/>
</dbReference>
<comment type="subcellular location">
    <subcellularLocation>
        <location evidence="1">Nucleus</location>
    </subcellularLocation>
</comment>
<dbReference type="InterPro" id="IPR001138">
    <property type="entry name" value="Zn2Cys6_DnaBD"/>
</dbReference>
<dbReference type="GO" id="GO:0005634">
    <property type="term" value="C:nucleus"/>
    <property type="evidence" value="ECO:0007669"/>
    <property type="project" value="UniProtKB-SubCell"/>
</dbReference>